<accession>A0ABS3M4F0</accession>
<dbReference type="RefSeq" id="WP_199222682.1">
    <property type="nucleotide sequence ID" value="NZ_JAERMS010000008.1"/>
</dbReference>
<sequence length="209" mass="24140">MDTQSITSTSDGMGPTELAIKRLIDVLLAATGLVLLLPAFIIITVLLQCQHNGPIFFRQKRVGYHGKSFTIYKFRTMSSEIEEQGPQLIAKCDGNSSTRLERFLRSHHLDELPQLWNVLRGDMSFVGPRPERQYFIRQILAVDKRYEQIYRMRPGITSEASLYNGYTDSLEKMIRRMKMDLAYLQRRSLWLDLEILVKTVATLIQGKKI</sequence>
<feature type="domain" description="Bacterial sugar transferase" evidence="3">
    <location>
        <begin position="21"/>
        <end position="204"/>
    </location>
</feature>
<dbReference type="PANTHER" id="PTHR30576:SF0">
    <property type="entry name" value="UNDECAPRENYL-PHOSPHATE N-ACETYLGALACTOSAMINYL 1-PHOSPHATE TRANSFERASE-RELATED"/>
    <property type="match status" value="1"/>
</dbReference>
<comment type="similarity">
    <text evidence="1">Belongs to the bacterial sugar transferase family.</text>
</comment>
<dbReference type="Pfam" id="PF02397">
    <property type="entry name" value="Bac_transf"/>
    <property type="match status" value="1"/>
</dbReference>
<evidence type="ECO:0000313" key="4">
    <source>
        <dbReference type="EMBL" id="MBO1362991.1"/>
    </source>
</evidence>
<keyword evidence="2" id="KW-0812">Transmembrane</keyword>
<dbReference type="InterPro" id="IPR003362">
    <property type="entry name" value="Bact_transf"/>
</dbReference>
<reference evidence="4 5" key="1">
    <citation type="submission" date="2021-01" db="EMBL/GenBank/DDBJ databases">
        <title>Prevotella A2931 sp. nov.</title>
        <authorList>
            <person name="Buhl M."/>
            <person name="Oberhettinger P."/>
        </authorList>
    </citation>
    <scope>NUCLEOTIDE SEQUENCE [LARGE SCALE GENOMIC DNA]</scope>
    <source>
        <strain evidence="4 5">A2931</strain>
    </source>
</reference>
<keyword evidence="2" id="KW-0472">Membrane</keyword>
<keyword evidence="4" id="KW-0808">Transferase</keyword>
<keyword evidence="5" id="KW-1185">Reference proteome</keyword>
<keyword evidence="2" id="KW-1133">Transmembrane helix</keyword>
<evidence type="ECO:0000256" key="1">
    <source>
        <dbReference type="ARBA" id="ARBA00006464"/>
    </source>
</evidence>
<dbReference type="GO" id="GO:0016740">
    <property type="term" value="F:transferase activity"/>
    <property type="evidence" value="ECO:0007669"/>
    <property type="project" value="UniProtKB-KW"/>
</dbReference>
<evidence type="ECO:0000256" key="2">
    <source>
        <dbReference type="SAM" id="Phobius"/>
    </source>
</evidence>
<comment type="caution">
    <text evidence="4">The sequence shown here is derived from an EMBL/GenBank/DDBJ whole genome shotgun (WGS) entry which is preliminary data.</text>
</comment>
<evidence type="ECO:0000259" key="3">
    <source>
        <dbReference type="Pfam" id="PF02397"/>
    </source>
</evidence>
<evidence type="ECO:0000313" key="5">
    <source>
        <dbReference type="Proteomes" id="UP000664265"/>
    </source>
</evidence>
<proteinExistence type="inferred from homology"/>
<organism evidence="4 5">
    <name type="scientific">Prevotella illustrans</name>
    <dbReference type="NCBI Taxonomy" id="2800387"/>
    <lineage>
        <taxon>Bacteria</taxon>
        <taxon>Pseudomonadati</taxon>
        <taxon>Bacteroidota</taxon>
        <taxon>Bacteroidia</taxon>
        <taxon>Bacteroidales</taxon>
        <taxon>Prevotellaceae</taxon>
        <taxon>Prevotella</taxon>
    </lineage>
</organism>
<dbReference type="PANTHER" id="PTHR30576">
    <property type="entry name" value="COLANIC BIOSYNTHESIS UDP-GLUCOSE LIPID CARRIER TRANSFERASE"/>
    <property type="match status" value="1"/>
</dbReference>
<dbReference type="EMBL" id="JAERMS010000008">
    <property type="protein sequence ID" value="MBO1362991.1"/>
    <property type="molecule type" value="Genomic_DNA"/>
</dbReference>
<protein>
    <submittedName>
        <fullName evidence="4">Sugar transferase</fullName>
    </submittedName>
</protein>
<dbReference type="Proteomes" id="UP000664265">
    <property type="component" value="Unassembled WGS sequence"/>
</dbReference>
<name>A0ABS3M4F0_9BACT</name>
<feature type="transmembrane region" description="Helical" evidence="2">
    <location>
        <begin position="23"/>
        <end position="47"/>
    </location>
</feature>
<gene>
    <name evidence="4" type="ORF">JHU38_04235</name>
</gene>